<keyword evidence="2 6" id="KW-0547">Nucleotide-binding</keyword>
<keyword evidence="9" id="KW-1185">Reference proteome</keyword>
<comment type="caution">
    <text evidence="6">Lacks conserved residue(s) required for the propagation of feature annotation.</text>
</comment>
<sequence>MDIALDLGTSRFRVGVLGSDNMCSEPSTVAYDQSGRQLVGDQAEQLIGRAPQGMTAIHPILSGVVKDFEAAVALIRYAFSQALQGRMPRRPNVTVSIPTGITAVEKRAVEEAVREAGGKQVQLFESVIAAAIGAGLPFDSPHGALILNLGAGVTEAAVISLGGIVDCRKISMGGRNLDEAIVESVRKEHAFLIGLKTAEALKCSCGEDSSAVLTVRGRNLATGLPDTLEVSRALIESQVASYCESVVGLLVSALESSPPELVGDFMDSGIVITGGGSRLHGLLSRLRQKTDMPIVVADDADTCVIRGLLSAVPQRESRIAALRLRGRARSSDRPRSAGATGGSATGGSATGGSATLQRFASRIRRTLEE</sequence>
<evidence type="ECO:0000313" key="8">
    <source>
        <dbReference type="EMBL" id="MDQ0190253.1"/>
    </source>
</evidence>
<evidence type="ECO:0000313" key="9">
    <source>
        <dbReference type="Proteomes" id="UP001232973"/>
    </source>
</evidence>
<dbReference type="SUPFAM" id="SSF53067">
    <property type="entry name" value="Actin-like ATPase domain"/>
    <property type="match status" value="2"/>
</dbReference>
<dbReference type="Pfam" id="PF06723">
    <property type="entry name" value="MreB_Mbl"/>
    <property type="match status" value="1"/>
</dbReference>
<protein>
    <recommendedName>
        <fullName evidence="6">Cell shape-determining protein MreB</fullName>
    </recommendedName>
</protein>
<proteinExistence type="inferred from homology"/>
<dbReference type="InterPro" id="IPR004753">
    <property type="entry name" value="MreB"/>
</dbReference>
<dbReference type="Gene3D" id="3.30.420.40">
    <property type="match status" value="2"/>
</dbReference>
<evidence type="ECO:0000256" key="4">
    <source>
        <dbReference type="ARBA" id="ARBA00022960"/>
    </source>
</evidence>
<dbReference type="RefSeq" id="WP_307016300.1">
    <property type="nucleotide sequence ID" value="NZ_JAUANV010000017.1"/>
</dbReference>
<comment type="similarity">
    <text evidence="5 6">Belongs to the FtsA/MreB family.</text>
</comment>
<evidence type="ECO:0000256" key="3">
    <source>
        <dbReference type="ARBA" id="ARBA00022840"/>
    </source>
</evidence>
<reference evidence="8 9" key="1">
    <citation type="submission" date="2023-07" db="EMBL/GenBank/DDBJ databases">
        <title>Genomic Encyclopedia of Type Strains, Phase IV (KMG-IV): sequencing the most valuable type-strain genomes for metagenomic binning, comparative biology and taxonomic classification.</title>
        <authorList>
            <person name="Goeker M."/>
        </authorList>
    </citation>
    <scope>NUCLEOTIDE SEQUENCE [LARGE SCALE GENOMIC DNA]</scope>
    <source>
        <strain evidence="8 9">DSM 4006</strain>
    </source>
</reference>
<dbReference type="PRINTS" id="PR01652">
    <property type="entry name" value="SHAPEPROTEIN"/>
</dbReference>
<evidence type="ECO:0000256" key="5">
    <source>
        <dbReference type="ARBA" id="ARBA00023458"/>
    </source>
</evidence>
<feature type="compositionally biased region" description="Gly residues" evidence="7">
    <location>
        <begin position="339"/>
        <end position="350"/>
    </location>
</feature>
<organism evidence="8 9">
    <name type="scientific">Alicyclobacillus cycloheptanicus</name>
    <dbReference type="NCBI Taxonomy" id="1457"/>
    <lineage>
        <taxon>Bacteria</taxon>
        <taxon>Bacillati</taxon>
        <taxon>Bacillota</taxon>
        <taxon>Bacilli</taxon>
        <taxon>Bacillales</taxon>
        <taxon>Alicyclobacillaceae</taxon>
        <taxon>Alicyclobacillus</taxon>
    </lineage>
</organism>
<gene>
    <name evidence="6" type="primary">mreB</name>
    <name evidence="8" type="ORF">J2S03_002117</name>
</gene>
<comment type="subcellular location">
    <subcellularLocation>
        <location evidence="6">Cytoplasm</location>
    </subcellularLocation>
    <text evidence="6">Membrane-associated.</text>
</comment>
<dbReference type="HAMAP" id="MF_02207">
    <property type="entry name" value="MreB"/>
    <property type="match status" value="1"/>
</dbReference>
<dbReference type="Gene3D" id="3.90.640.10">
    <property type="entry name" value="Actin, Chain A, domain 4"/>
    <property type="match status" value="1"/>
</dbReference>
<dbReference type="EMBL" id="JAUSTP010000016">
    <property type="protein sequence ID" value="MDQ0190253.1"/>
    <property type="molecule type" value="Genomic_DNA"/>
</dbReference>
<accession>A0ABT9XIW8</accession>
<dbReference type="CDD" id="cd10225">
    <property type="entry name" value="ASKHA_NBD_MreB-like"/>
    <property type="match status" value="1"/>
</dbReference>
<feature type="region of interest" description="Disordered" evidence="7">
    <location>
        <begin position="325"/>
        <end position="360"/>
    </location>
</feature>
<keyword evidence="4 6" id="KW-0133">Cell shape</keyword>
<evidence type="ECO:0000256" key="1">
    <source>
        <dbReference type="ARBA" id="ARBA00022490"/>
    </source>
</evidence>
<evidence type="ECO:0000256" key="7">
    <source>
        <dbReference type="SAM" id="MobiDB-lite"/>
    </source>
</evidence>
<dbReference type="InterPro" id="IPR056546">
    <property type="entry name" value="MreB_MamK-like"/>
</dbReference>
<dbReference type="PANTHER" id="PTHR42749">
    <property type="entry name" value="CELL SHAPE-DETERMINING PROTEIN MREB"/>
    <property type="match status" value="1"/>
</dbReference>
<comment type="function">
    <text evidence="6">Forms membrane-associated dynamic filaments that are essential for cell shape determination. Acts by regulating cell wall synthesis and cell elongation, and thus cell shape. A feedback loop between cell geometry and MreB localization may maintain elongated cell shape by targeting cell wall growth to regions of negative cell wall curvature.</text>
</comment>
<name>A0ABT9XIW8_9BACL</name>
<evidence type="ECO:0000256" key="6">
    <source>
        <dbReference type="HAMAP-Rule" id="MF_02207"/>
    </source>
</evidence>
<dbReference type="InterPro" id="IPR043129">
    <property type="entry name" value="ATPase_NBD"/>
</dbReference>
<dbReference type="InterPro" id="IPR004000">
    <property type="entry name" value="Actin"/>
</dbReference>
<comment type="caution">
    <text evidence="8">The sequence shown here is derived from an EMBL/GenBank/DDBJ whole genome shotgun (WGS) entry which is preliminary data.</text>
</comment>
<feature type="binding site" evidence="6">
    <location>
        <begin position="199"/>
        <end position="202"/>
    </location>
    <ligand>
        <name>ATP</name>
        <dbReference type="ChEBI" id="CHEBI:30616"/>
    </ligand>
</feature>
<keyword evidence="3 6" id="KW-0067">ATP-binding</keyword>
<keyword evidence="1 6" id="KW-0963">Cytoplasm</keyword>
<dbReference type="NCBIfam" id="NF010539">
    <property type="entry name" value="PRK13927.1"/>
    <property type="match status" value="1"/>
</dbReference>
<dbReference type="Proteomes" id="UP001232973">
    <property type="component" value="Unassembled WGS sequence"/>
</dbReference>
<dbReference type="SMART" id="SM00268">
    <property type="entry name" value="ACTIN"/>
    <property type="match status" value="1"/>
</dbReference>
<dbReference type="PANTHER" id="PTHR42749:SF1">
    <property type="entry name" value="CELL SHAPE-DETERMINING PROTEIN MREB"/>
    <property type="match status" value="1"/>
</dbReference>
<comment type="subunit">
    <text evidence="6">Forms polymers.</text>
</comment>
<evidence type="ECO:0000256" key="2">
    <source>
        <dbReference type="ARBA" id="ARBA00022741"/>
    </source>
</evidence>